<proteinExistence type="predicted"/>
<feature type="region of interest" description="Disordered" evidence="1">
    <location>
        <begin position="1"/>
        <end position="29"/>
    </location>
</feature>
<protein>
    <submittedName>
        <fullName evidence="2">Uncharacterized protein</fullName>
    </submittedName>
</protein>
<organism evidence="2 3">
    <name type="scientific">Lojkania enalia</name>
    <dbReference type="NCBI Taxonomy" id="147567"/>
    <lineage>
        <taxon>Eukaryota</taxon>
        <taxon>Fungi</taxon>
        <taxon>Dikarya</taxon>
        <taxon>Ascomycota</taxon>
        <taxon>Pezizomycotina</taxon>
        <taxon>Dothideomycetes</taxon>
        <taxon>Pleosporomycetidae</taxon>
        <taxon>Pleosporales</taxon>
        <taxon>Pleosporales incertae sedis</taxon>
        <taxon>Lojkania</taxon>
    </lineage>
</organism>
<name>A0A9P4K1M3_9PLEO</name>
<evidence type="ECO:0000256" key="1">
    <source>
        <dbReference type="SAM" id="MobiDB-lite"/>
    </source>
</evidence>
<dbReference type="AlphaFoldDB" id="A0A9P4K1M3"/>
<accession>A0A9P4K1M3</accession>
<comment type="caution">
    <text evidence="2">The sequence shown here is derived from an EMBL/GenBank/DDBJ whole genome shotgun (WGS) entry which is preliminary data.</text>
</comment>
<dbReference type="Proteomes" id="UP000800093">
    <property type="component" value="Unassembled WGS sequence"/>
</dbReference>
<reference evidence="3" key="1">
    <citation type="journal article" date="2020" name="Stud. Mycol.">
        <title>101 Dothideomycetes genomes: A test case for predicting lifestyles and emergence of pathogens.</title>
        <authorList>
            <person name="Haridas S."/>
            <person name="Albert R."/>
            <person name="Binder M."/>
            <person name="Bloem J."/>
            <person name="LaButti K."/>
            <person name="Salamov A."/>
            <person name="Andreopoulos B."/>
            <person name="Baker S."/>
            <person name="Barry K."/>
            <person name="Bills G."/>
            <person name="Bluhm B."/>
            <person name="Cannon C."/>
            <person name="Castanera R."/>
            <person name="Culley D."/>
            <person name="Daum C."/>
            <person name="Ezra D."/>
            <person name="Gonzalez J."/>
            <person name="Henrissat B."/>
            <person name="Kuo A."/>
            <person name="Liang C."/>
            <person name="Lipzen A."/>
            <person name="Lutzoni F."/>
            <person name="Magnuson J."/>
            <person name="Mondo S."/>
            <person name="Nolan M."/>
            <person name="Ohm R."/>
            <person name="Pangilinan J."/>
            <person name="Park H.-J."/>
            <person name="Ramirez L."/>
            <person name="Alfaro M."/>
            <person name="Sun H."/>
            <person name="Tritt A."/>
            <person name="Yoshinaga Y."/>
            <person name="Zwiers L.-H."/>
            <person name="Turgeon B."/>
            <person name="Goodwin S."/>
            <person name="Spatafora J."/>
            <person name="Crous P."/>
            <person name="Grigoriev I."/>
        </authorList>
    </citation>
    <scope>NUCLEOTIDE SEQUENCE [LARGE SCALE GENOMIC DNA]</scope>
    <source>
        <strain evidence="3">CBS 304.66</strain>
    </source>
</reference>
<dbReference type="EMBL" id="ML986723">
    <property type="protein sequence ID" value="KAF2259053.1"/>
    <property type="molecule type" value="Genomic_DNA"/>
</dbReference>
<sequence length="149" mass="16786">MDLNEAPNPQDASEAPNPQEFPARQPHSSENRLLGKLTLSLDCELLLKPSPDRPGTFMPRSVDEVAEELHFATLLSVPVLDSIKIKLFHTCGPIEFEEGTCLRALWAFCDWFKEAYAMQGRAVRCEKVARDSRNEDWTDPDATLTVNID</sequence>
<gene>
    <name evidence="2" type="ORF">CC78DRAFT_83942</name>
</gene>
<dbReference type="OrthoDB" id="3705895at2759"/>
<keyword evidence="3" id="KW-1185">Reference proteome</keyword>
<evidence type="ECO:0000313" key="3">
    <source>
        <dbReference type="Proteomes" id="UP000800093"/>
    </source>
</evidence>
<evidence type="ECO:0000313" key="2">
    <source>
        <dbReference type="EMBL" id="KAF2259053.1"/>
    </source>
</evidence>